<dbReference type="Gene3D" id="3.30.1330.60">
    <property type="entry name" value="OmpA-like domain"/>
    <property type="match status" value="1"/>
</dbReference>
<reference evidence="6 7" key="1">
    <citation type="submission" date="2015-06" db="EMBL/GenBank/DDBJ databases">
        <authorList>
            <person name="Kim K.M."/>
        </authorList>
    </citation>
    <scope>NUCLEOTIDE SEQUENCE [LARGE SCALE GENOMIC DNA]</scope>
    <source>
        <strain evidence="6 7">KCTC 22370</strain>
    </source>
</reference>
<dbReference type="GO" id="GO:0009279">
    <property type="term" value="C:cell outer membrane"/>
    <property type="evidence" value="ECO:0007669"/>
    <property type="project" value="UniProtKB-SubCell"/>
</dbReference>
<sequence>MPLRPTIAIVAGALVTAALALIGATMSAQDIQSDLERRTAETIERTGGTGVRAHFTSPSGWASRHPLLESDGSLDEGKRAEVARAIAAIPGVGGVRWADGEARAQVAGIEYTPMHCQEDVDALLRARTVRFEQSRSAIDRSSQQLLDEVAAALRPCLGSIIAITGHTDSSGTEPGNLALSRERAEAVRQALIARGIPGDGLRARGFGSSEPVEGLAPADPANRRIEFSVIATEPLEIAPVDVPGAR</sequence>
<accession>A0A0G3XB83</accession>
<dbReference type="RefSeq" id="WP_047806802.1">
    <property type="nucleotide sequence ID" value="NZ_CP011805.1"/>
</dbReference>
<feature type="domain" description="OmpA-like" evidence="5">
    <location>
        <begin position="118"/>
        <end position="233"/>
    </location>
</feature>
<dbReference type="Proteomes" id="UP000037643">
    <property type="component" value="Chromosome"/>
</dbReference>
<dbReference type="PATRIC" id="fig|543877.4.peg.1830"/>
<dbReference type="CDD" id="cd07185">
    <property type="entry name" value="OmpA_C-like"/>
    <property type="match status" value="1"/>
</dbReference>
<organism evidence="6 7">
    <name type="scientific">Pelagerythrobacter marensis</name>
    <dbReference type="NCBI Taxonomy" id="543877"/>
    <lineage>
        <taxon>Bacteria</taxon>
        <taxon>Pseudomonadati</taxon>
        <taxon>Pseudomonadota</taxon>
        <taxon>Alphaproteobacteria</taxon>
        <taxon>Sphingomonadales</taxon>
        <taxon>Erythrobacteraceae</taxon>
        <taxon>Pelagerythrobacter</taxon>
    </lineage>
</organism>
<dbReference type="KEGG" id="amx:AM2010_1806"/>
<evidence type="ECO:0000256" key="3">
    <source>
        <dbReference type="ARBA" id="ARBA00023237"/>
    </source>
</evidence>
<evidence type="ECO:0000256" key="2">
    <source>
        <dbReference type="ARBA" id="ARBA00023136"/>
    </source>
</evidence>
<dbReference type="PRINTS" id="PR01021">
    <property type="entry name" value="OMPADOMAIN"/>
</dbReference>
<dbReference type="PROSITE" id="PS51123">
    <property type="entry name" value="OMPA_2"/>
    <property type="match status" value="1"/>
</dbReference>
<keyword evidence="6" id="KW-0449">Lipoprotein</keyword>
<evidence type="ECO:0000259" key="5">
    <source>
        <dbReference type="PROSITE" id="PS51123"/>
    </source>
</evidence>
<dbReference type="InterPro" id="IPR006664">
    <property type="entry name" value="OMP_bac"/>
</dbReference>
<keyword evidence="2 4" id="KW-0472">Membrane</keyword>
<comment type="subcellular location">
    <subcellularLocation>
        <location evidence="1">Cell outer membrane</location>
    </subcellularLocation>
</comment>
<dbReference type="SUPFAM" id="SSF103088">
    <property type="entry name" value="OmpA-like"/>
    <property type="match status" value="1"/>
</dbReference>
<dbReference type="InterPro" id="IPR050330">
    <property type="entry name" value="Bact_OuterMem_StrucFunc"/>
</dbReference>
<evidence type="ECO:0000313" key="7">
    <source>
        <dbReference type="Proteomes" id="UP000037643"/>
    </source>
</evidence>
<dbReference type="OrthoDB" id="9814546at2"/>
<dbReference type="InterPro" id="IPR006665">
    <property type="entry name" value="OmpA-like"/>
</dbReference>
<evidence type="ECO:0000256" key="1">
    <source>
        <dbReference type="ARBA" id="ARBA00004442"/>
    </source>
</evidence>
<dbReference type="PANTHER" id="PTHR30329:SF21">
    <property type="entry name" value="LIPOPROTEIN YIAD-RELATED"/>
    <property type="match status" value="1"/>
</dbReference>
<keyword evidence="7" id="KW-1185">Reference proteome</keyword>
<keyword evidence="3" id="KW-0998">Cell outer membrane</keyword>
<dbReference type="Pfam" id="PF00691">
    <property type="entry name" value="OmpA"/>
    <property type="match status" value="1"/>
</dbReference>
<name>A0A0G3XB83_9SPHN</name>
<proteinExistence type="predicted"/>
<dbReference type="InterPro" id="IPR036737">
    <property type="entry name" value="OmpA-like_sf"/>
</dbReference>
<dbReference type="AlphaFoldDB" id="A0A0G3XB83"/>
<dbReference type="EMBL" id="CP011805">
    <property type="protein sequence ID" value="AKM07869.1"/>
    <property type="molecule type" value="Genomic_DNA"/>
</dbReference>
<protein>
    <submittedName>
        <fullName evidence="6">Putative outer membrane lipoprotein</fullName>
    </submittedName>
</protein>
<evidence type="ECO:0000256" key="4">
    <source>
        <dbReference type="PROSITE-ProRule" id="PRU00473"/>
    </source>
</evidence>
<evidence type="ECO:0000313" key="6">
    <source>
        <dbReference type="EMBL" id="AKM07869.1"/>
    </source>
</evidence>
<gene>
    <name evidence="6" type="ORF">AM2010_1806</name>
</gene>
<dbReference type="STRING" id="543877.AM2010_1806"/>
<dbReference type="PANTHER" id="PTHR30329">
    <property type="entry name" value="STATOR ELEMENT OF FLAGELLAR MOTOR COMPLEX"/>
    <property type="match status" value="1"/>
</dbReference>